<proteinExistence type="predicted"/>
<feature type="compositionally biased region" description="Acidic residues" evidence="1">
    <location>
        <begin position="430"/>
        <end position="448"/>
    </location>
</feature>
<feature type="compositionally biased region" description="Basic and acidic residues" evidence="1">
    <location>
        <begin position="241"/>
        <end position="257"/>
    </location>
</feature>
<feature type="compositionally biased region" description="Basic and acidic residues" evidence="1">
    <location>
        <begin position="201"/>
        <end position="211"/>
    </location>
</feature>
<feature type="compositionally biased region" description="Basic and acidic residues" evidence="1">
    <location>
        <begin position="449"/>
        <end position="461"/>
    </location>
</feature>
<evidence type="ECO:0000313" key="2">
    <source>
        <dbReference type="EMBL" id="KAF2567690.1"/>
    </source>
</evidence>
<feature type="compositionally biased region" description="Low complexity" evidence="1">
    <location>
        <begin position="350"/>
        <end position="365"/>
    </location>
</feature>
<accession>A0A8S9ICX1</accession>
<gene>
    <name evidence="2" type="ORF">F2Q68_00025153</name>
</gene>
<feature type="region of interest" description="Disordered" evidence="1">
    <location>
        <begin position="133"/>
        <end position="160"/>
    </location>
</feature>
<evidence type="ECO:0000256" key="1">
    <source>
        <dbReference type="SAM" id="MobiDB-lite"/>
    </source>
</evidence>
<dbReference type="Proteomes" id="UP000712281">
    <property type="component" value="Unassembled WGS sequence"/>
</dbReference>
<feature type="compositionally biased region" description="Basic and acidic residues" evidence="1">
    <location>
        <begin position="497"/>
        <end position="507"/>
    </location>
</feature>
<reference evidence="2" key="1">
    <citation type="submission" date="2019-12" db="EMBL/GenBank/DDBJ databases">
        <title>Genome sequencing and annotation of Brassica cretica.</title>
        <authorList>
            <person name="Studholme D.J."/>
            <person name="Sarris P.F."/>
        </authorList>
    </citation>
    <scope>NUCLEOTIDE SEQUENCE</scope>
    <source>
        <strain evidence="2">PFS-001/15</strain>
        <tissue evidence="2">Leaf</tissue>
    </source>
</reference>
<evidence type="ECO:0000313" key="3">
    <source>
        <dbReference type="Proteomes" id="UP000712281"/>
    </source>
</evidence>
<name>A0A8S9ICX1_BRACR</name>
<feature type="region of interest" description="Disordered" evidence="1">
    <location>
        <begin position="201"/>
        <end position="596"/>
    </location>
</feature>
<sequence length="658" mass="76311">MEVLLYRPICVEITRRTGKHFWKHFCTTHELRECREAFLYYIALCMRGMWDYREALMYYTYFWCRVCFMLELGLHSRSAMFVGRYCPPAWDTVKFSTNRHSPIEAFSAPIRGFATHVRIDSQSRISHAYDLDRKPLDPHMHRSDRFKTEKKQNTDHDDLRFRISGKRESLARTVWNRLDHSPVGIVPRDWERYHPYQKDLRADSRYTKRTTETPIKQGRYGDSASSSTRSNRSPDSQRTISEPHRLQRSDPSRRRTEQYSSYEPRLEWQPVRAATRSREEQHRDDNEQNNEQEMERESKEDRRRRIKGKAAARNSGDKEGNGASDGGASGTFKTKEPLPNNVTLPKEIPVTQVNTTQNMQSTQSQEKGLAVQKTPTPSSPEQAEKRDNQIPMSERLKIGFTGKNPAAQETDLLTEEEINQMADQYASVDFDMDEDMLNDDDLLDEELEENTRSDPSRRRTEQYSSYEPRLEWQPVRAATRSREEQHRDDNEQNNEQEMERESKEDRRRRIKGKAAARNSGDKEGNGASDGGASGTFKTKEPLPNNVTLPKEIPVTQVNTTQNMQSTQSQEKGLAVQKTPTPSSPEQAEKRDNQIPMSERLKIGFTGKNPAAQETDLLTEEEINQMADQYASVDFDMDEDMLNDDDLLDEELEENTVIP</sequence>
<dbReference type="AlphaFoldDB" id="A0A8S9ICX1"/>
<feature type="compositionally biased region" description="Basic and acidic residues" evidence="1">
    <location>
        <begin position="480"/>
        <end position="490"/>
    </location>
</feature>
<organism evidence="2 3">
    <name type="scientific">Brassica cretica</name>
    <name type="common">Mustard</name>
    <dbReference type="NCBI Taxonomy" id="69181"/>
    <lineage>
        <taxon>Eukaryota</taxon>
        <taxon>Viridiplantae</taxon>
        <taxon>Streptophyta</taxon>
        <taxon>Embryophyta</taxon>
        <taxon>Tracheophyta</taxon>
        <taxon>Spermatophyta</taxon>
        <taxon>Magnoliopsida</taxon>
        <taxon>eudicotyledons</taxon>
        <taxon>Gunneridae</taxon>
        <taxon>Pentapetalae</taxon>
        <taxon>rosids</taxon>
        <taxon>malvids</taxon>
        <taxon>Brassicales</taxon>
        <taxon>Brassicaceae</taxon>
        <taxon>Brassiceae</taxon>
        <taxon>Brassica</taxon>
    </lineage>
</organism>
<dbReference type="EMBL" id="QGKW02001911">
    <property type="protein sequence ID" value="KAF2567690.1"/>
    <property type="molecule type" value="Genomic_DNA"/>
</dbReference>
<feature type="compositionally biased region" description="Basic and acidic residues" evidence="1">
    <location>
        <begin position="276"/>
        <end position="286"/>
    </location>
</feature>
<comment type="caution">
    <text evidence="2">The sequence shown here is derived from an EMBL/GenBank/DDBJ whole genome shotgun (WGS) entry which is preliminary data.</text>
</comment>
<protein>
    <submittedName>
        <fullName evidence="2">Uncharacterized protein</fullName>
    </submittedName>
</protein>
<feature type="compositionally biased region" description="Low complexity" evidence="1">
    <location>
        <begin position="222"/>
        <end position="236"/>
    </location>
</feature>
<feature type="compositionally biased region" description="Low complexity" evidence="1">
    <location>
        <begin position="554"/>
        <end position="569"/>
    </location>
</feature>
<feature type="compositionally biased region" description="Basic and acidic residues" evidence="1">
    <location>
        <begin position="293"/>
        <end position="303"/>
    </location>
</feature>